<sequence>MTVVYKFNRLSNSARDYTNPYELVWNAKPLMSHMHLVDSCTLTHPSAANLIQINRCIFLEYAENSKAYRVYDIDDQRVVVSRTIALDERSPAKYVPVPISQSLQYTWSTLDDDFDLTPTPKAKSNQDDQDQVMQSPPLTPSINQARPMDISPDDAPTIAADNQMLPPPVNDSQDNNYTRLHHSEPDPKRLRLTDGYDIALAVMDIPRTYNEAMASPQAYKWKEAIQSAFPSRNPNVFGQRLEEMKEGDVFYMKRYRELIGSVLYIANGTRPDICVLICELSQHLEAPKPAHMKAAIRVLRYLGGTSKFVLCYSRNDATMINPVVYVDAYWVGDVNPRRSTSGVLVLLCGAPVIYKSKRQRPVALSSAEAEYVALSIAAQEVLWLLHLLMELSVGSLPSTMINVDNQAAITMAENSGY</sequence>
<dbReference type="EMBL" id="CM047588">
    <property type="protein sequence ID" value="KAI9905581.1"/>
    <property type="molecule type" value="Genomic_DNA"/>
</dbReference>
<proteinExistence type="predicted"/>
<reference evidence="1 2" key="1">
    <citation type="journal article" date="2022" name="bioRxiv">
        <title>The genome of the oomycete Peronosclerospora sorghi, a cosmopolitan pathogen of maize and sorghum, is inflated with dispersed pseudogenes.</title>
        <authorList>
            <person name="Fletcher K."/>
            <person name="Martin F."/>
            <person name="Isakeit T."/>
            <person name="Cavanaugh K."/>
            <person name="Magill C."/>
            <person name="Michelmore R."/>
        </authorList>
    </citation>
    <scope>NUCLEOTIDE SEQUENCE [LARGE SCALE GENOMIC DNA]</scope>
    <source>
        <strain evidence="1">P6</strain>
    </source>
</reference>
<accession>A0ACC0VIE5</accession>
<evidence type="ECO:0000313" key="1">
    <source>
        <dbReference type="EMBL" id="KAI9905581.1"/>
    </source>
</evidence>
<protein>
    <submittedName>
        <fullName evidence="1">Uncharacterized protein</fullName>
    </submittedName>
</protein>
<organism evidence="1 2">
    <name type="scientific">Peronosclerospora sorghi</name>
    <dbReference type="NCBI Taxonomy" id="230839"/>
    <lineage>
        <taxon>Eukaryota</taxon>
        <taxon>Sar</taxon>
        <taxon>Stramenopiles</taxon>
        <taxon>Oomycota</taxon>
        <taxon>Peronosporomycetes</taxon>
        <taxon>Peronosporales</taxon>
        <taxon>Peronosporaceae</taxon>
        <taxon>Peronosclerospora</taxon>
    </lineage>
</organism>
<gene>
    <name evidence="1" type="ORF">PsorP6_013858</name>
</gene>
<dbReference type="Proteomes" id="UP001163321">
    <property type="component" value="Chromosome 9"/>
</dbReference>
<name>A0ACC0VIE5_9STRA</name>
<keyword evidence="2" id="KW-1185">Reference proteome</keyword>
<evidence type="ECO:0000313" key="2">
    <source>
        <dbReference type="Proteomes" id="UP001163321"/>
    </source>
</evidence>
<comment type="caution">
    <text evidence="1">The sequence shown here is derived from an EMBL/GenBank/DDBJ whole genome shotgun (WGS) entry which is preliminary data.</text>
</comment>